<dbReference type="EMBL" id="BTGU01003078">
    <property type="protein sequence ID" value="GMN26312.1"/>
    <property type="molecule type" value="Genomic_DNA"/>
</dbReference>
<evidence type="ECO:0000313" key="2">
    <source>
        <dbReference type="Proteomes" id="UP001187192"/>
    </source>
</evidence>
<gene>
    <name evidence="1" type="ORF">TIFTF001_043983</name>
</gene>
<proteinExistence type="predicted"/>
<dbReference type="AlphaFoldDB" id="A0AA87Z0S6"/>
<name>A0AA87Z0S6_FICCA</name>
<organism evidence="1 2">
    <name type="scientific">Ficus carica</name>
    <name type="common">Common fig</name>
    <dbReference type="NCBI Taxonomy" id="3494"/>
    <lineage>
        <taxon>Eukaryota</taxon>
        <taxon>Viridiplantae</taxon>
        <taxon>Streptophyta</taxon>
        <taxon>Embryophyta</taxon>
        <taxon>Tracheophyta</taxon>
        <taxon>Spermatophyta</taxon>
        <taxon>Magnoliopsida</taxon>
        <taxon>eudicotyledons</taxon>
        <taxon>Gunneridae</taxon>
        <taxon>Pentapetalae</taxon>
        <taxon>rosids</taxon>
        <taxon>fabids</taxon>
        <taxon>Rosales</taxon>
        <taxon>Moraceae</taxon>
        <taxon>Ficeae</taxon>
        <taxon>Ficus</taxon>
    </lineage>
</organism>
<dbReference type="Proteomes" id="UP001187192">
    <property type="component" value="Unassembled WGS sequence"/>
</dbReference>
<evidence type="ECO:0000313" key="1">
    <source>
        <dbReference type="EMBL" id="GMN26312.1"/>
    </source>
</evidence>
<reference evidence="1" key="1">
    <citation type="submission" date="2023-07" db="EMBL/GenBank/DDBJ databases">
        <title>draft genome sequence of fig (Ficus carica).</title>
        <authorList>
            <person name="Takahashi T."/>
            <person name="Nishimura K."/>
        </authorList>
    </citation>
    <scope>NUCLEOTIDE SEQUENCE</scope>
</reference>
<comment type="caution">
    <text evidence="1">The sequence shown here is derived from an EMBL/GenBank/DDBJ whole genome shotgun (WGS) entry which is preliminary data.</text>
</comment>
<sequence length="124" mass="13875">MEYDTIPVQGRVGLWIELEMDWPPQPLHSCVPGTVTHDKGPTSKLRNEIVLAERKLTSYVSAVDESLQSWYQSGSLLPDFTVRLPSPPSFRRATTTQLDLGTFSYADDWTVWTDTGLRAMSASA</sequence>
<keyword evidence="2" id="KW-1185">Reference proteome</keyword>
<accession>A0AA87Z0S6</accession>
<protein>
    <submittedName>
        <fullName evidence="1">Uncharacterized protein</fullName>
    </submittedName>
</protein>